<evidence type="ECO:0000256" key="2">
    <source>
        <dbReference type="SAM" id="MobiDB-lite"/>
    </source>
</evidence>
<dbReference type="InterPro" id="IPR011010">
    <property type="entry name" value="DNA_brk_join_enz"/>
</dbReference>
<keyword evidence="1" id="KW-0233">DNA recombination</keyword>
<evidence type="ECO:0000256" key="1">
    <source>
        <dbReference type="ARBA" id="ARBA00023172"/>
    </source>
</evidence>
<name>A0A6J4MVQ3_9CHLR</name>
<dbReference type="EMBL" id="CADCTR010002745">
    <property type="protein sequence ID" value="CAA9367966.1"/>
    <property type="molecule type" value="Genomic_DNA"/>
</dbReference>
<feature type="region of interest" description="Disordered" evidence="2">
    <location>
        <begin position="43"/>
        <end position="69"/>
    </location>
</feature>
<dbReference type="InterPro" id="IPR013762">
    <property type="entry name" value="Integrase-like_cat_sf"/>
</dbReference>
<dbReference type="InterPro" id="IPR002104">
    <property type="entry name" value="Integrase_catalytic"/>
</dbReference>
<organism evidence="4">
    <name type="scientific">uncultured Chloroflexia bacterium</name>
    <dbReference type="NCBI Taxonomy" id="1672391"/>
    <lineage>
        <taxon>Bacteria</taxon>
        <taxon>Bacillati</taxon>
        <taxon>Chloroflexota</taxon>
        <taxon>Chloroflexia</taxon>
        <taxon>environmental samples</taxon>
    </lineage>
</organism>
<gene>
    <name evidence="4" type="ORF">AVDCRST_MAG93-8145</name>
</gene>
<protein>
    <recommendedName>
        <fullName evidence="3">Tyr recombinase domain-containing protein</fullName>
    </recommendedName>
</protein>
<reference evidence="4" key="1">
    <citation type="submission" date="2020-02" db="EMBL/GenBank/DDBJ databases">
        <authorList>
            <person name="Meier V. D."/>
        </authorList>
    </citation>
    <scope>NUCLEOTIDE SEQUENCE</scope>
    <source>
        <strain evidence="4">AVDCRST_MAG93</strain>
    </source>
</reference>
<dbReference type="AlphaFoldDB" id="A0A6J4MVQ3"/>
<dbReference type="GO" id="GO:0006310">
    <property type="term" value="P:DNA recombination"/>
    <property type="evidence" value="ECO:0007669"/>
    <property type="project" value="UniProtKB-KW"/>
</dbReference>
<dbReference type="GO" id="GO:0003677">
    <property type="term" value="F:DNA binding"/>
    <property type="evidence" value="ECO:0007669"/>
    <property type="project" value="InterPro"/>
</dbReference>
<evidence type="ECO:0000259" key="3">
    <source>
        <dbReference type="PROSITE" id="PS51898"/>
    </source>
</evidence>
<sequence length="418" mass="45690">GKPRHARRFRPVLLSRDLPFPCRDLHSVVQEPATLTATQLVLDGFDPPTTNASRREHRRGRPRHGAKGDDDALVSAFAHRLAARGAAPAGTDVYRYQLRATLRAASRISGRTVTSVELFGDHYLLGRALVDEVSTTGTRFSKWTLAQRRSAVRSFAAMMRPELLPLLGAEPSAVVDRALRSVAERVGGGYRLSGGRPRRRGGSVPTPDEVARVVAVLGRSPRFVGLRNRAFFGLLVATGCRVNALRSLDGTDCVLMPNGRLRLYLHEKGKAERPEVELSQETARDVQAYREAFNRHARDRGLQTRVRIGEPGAMWQNAAGRAWSYSDILTTLRAGCAGAGVAAFTPHALRRAFATEAASRLPRHIVALAGGWNGLERLDNHYVRPQESVIWQKLGGHGARGHDVDTEPGLTDAPAVTV</sequence>
<accession>A0A6J4MVQ3</accession>
<dbReference type="CDD" id="cd00397">
    <property type="entry name" value="DNA_BRE_C"/>
    <property type="match status" value="1"/>
</dbReference>
<feature type="compositionally biased region" description="Basic residues" evidence="2">
    <location>
        <begin position="55"/>
        <end position="65"/>
    </location>
</feature>
<dbReference type="PROSITE" id="PS51898">
    <property type="entry name" value="TYR_RECOMBINASE"/>
    <property type="match status" value="1"/>
</dbReference>
<dbReference type="Gene3D" id="1.10.443.10">
    <property type="entry name" value="Intergrase catalytic core"/>
    <property type="match status" value="1"/>
</dbReference>
<dbReference type="GO" id="GO:0015074">
    <property type="term" value="P:DNA integration"/>
    <property type="evidence" value="ECO:0007669"/>
    <property type="project" value="InterPro"/>
</dbReference>
<feature type="non-terminal residue" evidence="4">
    <location>
        <position position="1"/>
    </location>
</feature>
<evidence type="ECO:0000313" key="4">
    <source>
        <dbReference type="EMBL" id="CAA9367966.1"/>
    </source>
</evidence>
<dbReference type="Pfam" id="PF00589">
    <property type="entry name" value="Phage_integrase"/>
    <property type="match status" value="1"/>
</dbReference>
<feature type="domain" description="Tyr recombinase" evidence="3">
    <location>
        <begin position="200"/>
        <end position="395"/>
    </location>
</feature>
<dbReference type="SUPFAM" id="SSF56349">
    <property type="entry name" value="DNA breaking-rejoining enzymes"/>
    <property type="match status" value="1"/>
</dbReference>
<feature type="region of interest" description="Disordered" evidence="2">
    <location>
        <begin position="396"/>
        <end position="418"/>
    </location>
</feature>
<proteinExistence type="predicted"/>